<organism evidence="1 2">
    <name type="scientific">Funneliformis geosporum</name>
    <dbReference type="NCBI Taxonomy" id="1117311"/>
    <lineage>
        <taxon>Eukaryota</taxon>
        <taxon>Fungi</taxon>
        <taxon>Fungi incertae sedis</taxon>
        <taxon>Mucoromycota</taxon>
        <taxon>Glomeromycotina</taxon>
        <taxon>Glomeromycetes</taxon>
        <taxon>Glomerales</taxon>
        <taxon>Glomeraceae</taxon>
        <taxon>Funneliformis</taxon>
    </lineage>
</organism>
<proteinExistence type="predicted"/>
<keyword evidence="2" id="KW-1185">Reference proteome</keyword>
<dbReference type="Proteomes" id="UP001153678">
    <property type="component" value="Unassembled WGS sequence"/>
</dbReference>
<sequence>MSSNFFQLAQNIINDLVDCLPPDYDSIDEVGSINIEYSCDLQRLSEKILQSNDNTSYKKTCKDNNPSDEIDVDINSQSNSNFSNVSNNTCHDELRQNTEIQQICEIRITTPGWLRNAKSEFRETQDKRDVMGSHVLAIARAKECNRALRRMNISNDNSEDKIKVPQNNVKTTNATLISGREEHHSFELSTNIDGDGKTSPLFSGGSDGSLSFKDSLIFEGKSSINIGEQLFLPQPIGGNMRSTLKMNYKYFLKNGNDEEELSESISTGSLSDQHKYSGDVDNYFMQAANFDEYETEYEEEEVILTSQQELFQQLTRDNVKQQGEDFNNNFTCARRSYKNDPNENDVILLEYETECEEEEVILTSQQELFQQTMKVNVTQQHEFFKNNPNDKDKYLNFITGLNNSSSNNNDCEGLNDTCDYFEEEEWETMLIGQTAAYSLKENGSKENDMQRTFQIMSNGNI</sequence>
<evidence type="ECO:0000313" key="1">
    <source>
        <dbReference type="EMBL" id="CAI2181078.1"/>
    </source>
</evidence>
<protein>
    <submittedName>
        <fullName evidence="1">16045_t:CDS:1</fullName>
    </submittedName>
</protein>
<dbReference type="EMBL" id="CAMKVN010002431">
    <property type="protein sequence ID" value="CAI2181078.1"/>
    <property type="molecule type" value="Genomic_DNA"/>
</dbReference>
<dbReference type="AlphaFoldDB" id="A0A9W4WRF6"/>
<reference evidence="1" key="1">
    <citation type="submission" date="2022-08" db="EMBL/GenBank/DDBJ databases">
        <authorList>
            <person name="Kallberg Y."/>
            <person name="Tangrot J."/>
            <person name="Rosling A."/>
        </authorList>
    </citation>
    <scope>NUCLEOTIDE SEQUENCE</scope>
    <source>
        <strain evidence="1">Wild A</strain>
    </source>
</reference>
<gene>
    <name evidence="1" type="ORF">FWILDA_LOCUS9903</name>
</gene>
<name>A0A9W4WRF6_9GLOM</name>
<dbReference type="OrthoDB" id="10456503at2759"/>
<evidence type="ECO:0000313" key="2">
    <source>
        <dbReference type="Proteomes" id="UP001153678"/>
    </source>
</evidence>
<accession>A0A9W4WRF6</accession>
<comment type="caution">
    <text evidence="1">The sequence shown here is derived from an EMBL/GenBank/DDBJ whole genome shotgun (WGS) entry which is preliminary data.</text>
</comment>